<organism evidence="2 3">
    <name type="scientific">Polyangium mundeleinium</name>
    <dbReference type="NCBI Taxonomy" id="2995306"/>
    <lineage>
        <taxon>Bacteria</taxon>
        <taxon>Pseudomonadati</taxon>
        <taxon>Myxococcota</taxon>
        <taxon>Polyangia</taxon>
        <taxon>Polyangiales</taxon>
        <taxon>Polyangiaceae</taxon>
        <taxon>Polyangium</taxon>
    </lineage>
</organism>
<keyword evidence="3" id="KW-1185">Reference proteome</keyword>
<feature type="chain" id="PRO_5046586633" description="Secreted protein" evidence="1">
    <location>
        <begin position="26"/>
        <end position="134"/>
    </location>
</feature>
<feature type="signal peptide" evidence="1">
    <location>
        <begin position="1"/>
        <end position="25"/>
    </location>
</feature>
<evidence type="ECO:0000313" key="3">
    <source>
        <dbReference type="Proteomes" id="UP001221411"/>
    </source>
</evidence>
<evidence type="ECO:0008006" key="4">
    <source>
        <dbReference type="Google" id="ProtNLM"/>
    </source>
</evidence>
<name>A0ABT5ETF7_9BACT</name>
<protein>
    <recommendedName>
        <fullName evidence="4">Secreted protein</fullName>
    </recommendedName>
</protein>
<comment type="caution">
    <text evidence="2">The sequence shown here is derived from an EMBL/GenBank/DDBJ whole genome shotgun (WGS) entry which is preliminary data.</text>
</comment>
<dbReference type="RefSeq" id="WP_271921044.1">
    <property type="nucleotide sequence ID" value="NZ_JAQNDO010000001.1"/>
</dbReference>
<keyword evidence="1" id="KW-0732">Signal</keyword>
<dbReference type="Proteomes" id="UP001221411">
    <property type="component" value="Unassembled WGS sequence"/>
</dbReference>
<gene>
    <name evidence="2" type="ORF">POL67_24335</name>
</gene>
<proteinExistence type="predicted"/>
<sequence>MNVIKSLFFAVMSLGLVGTASVARAEQPVEEGIVAEAEGALMDEEATEERNITESDEALTSQDWTPFDYDDYFRRGGHHRCIDFCQDDYRDCLRYSFRWRRHGYPERMSFRRNRCEREFNFCLRGCLRRDRGPF</sequence>
<evidence type="ECO:0000313" key="2">
    <source>
        <dbReference type="EMBL" id="MDC0744483.1"/>
    </source>
</evidence>
<evidence type="ECO:0000256" key="1">
    <source>
        <dbReference type="SAM" id="SignalP"/>
    </source>
</evidence>
<reference evidence="2 3" key="1">
    <citation type="submission" date="2022-11" db="EMBL/GenBank/DDBJ databases">
        <title>Minimal conservation of predation-associated metabolite biosynthetic gene clusters underscores biosynthetic potential of Myxococcota including descriptions for ten novel species: Archangium lansinium sp. nov., Myxococcus landrumus sp. nov., Nannocystis bai.</title>
        <authorList>
            <person name="Ahearne A."/>
            <person name="Stevens C."/>
            <person name="Dowd S."/>
        </authorList>
    </citation>
    <scope>NUCLEOTIDE SEQUENCE [LARGE SCALE GENOMIC DNA]</scope>
    <source>
        <strain evidence="2 3">RJM3</strain>
    </source>
</reference>
<accession>A0ABT5ETF7</accession>
<dbReference type="EMBL" id="JAQNDO010000001">
    <property type="protein sequence ID" value="MDC0744483.1"/>
    <property type="molecule type" value="Genomic_DNA"/>
</dbReference>